<dbReference type="Proteomes" id="UP000011705">
    <property type="component" value="Chromosome"/>
</dbReference>
<proteinExistence type="inferred from homology"/>
<evidence type="ECO:0000313" key="5">
    <source>
        <dbReference type="EMBL" id="EMB30611.1"/>
    </source>
</evidence>
<dbReference type="InterPro" id="IPR044946">
    <property type="entry name" value="Restrct_endonuc_typeI_TRD_sf"/>
</dbReference>
<protein>
    <recommendedName>
        <fullName evidence="4">Type I restriction modification DNA specificity domain-containing protein</fullName>
    </recommendedName>
</protein>
<dbReference type="GO" id="GO:0003677">
    <property type="term" value="F:DNA binding"/>
    <property type="evidence" value="ECO:0007669"/>
    <property type="project" value="UniProtKB-KW"/>
</dbReference>
<gene>
    <name evidence="5" type="ORF">HMPREF9726_02296</name>
</gene>
<accession>A0A0E2E3G6</accession>
<dbReference type="SUPFAM" id="SSF116734">
    <property type="entry name" value="DNA methylase specificity domain"/>
    <property type="match status" value="2"/>
</dbReference>
<name>A0A0E2E3G6_TREDN</name>
<dbReference type="EMBL" id="AGDV01000021">
    <property type="protein sequence ID" value="EMB30611.1"/>
    <property type="molecule type" value="Genomic_DNA"/>
</dbReference>
<evidence type="ECO:0000256" key="1">
    <source>
        <dbReference type="ARBA" id="ARBA00010923"/>
    </source>
</evidence>
<comment type="similarity">
    <text evidence="1">Belongs to the type-I restriction system S methylase family.</text>
</comment>
<dbReference type="Pfam" id="PF01420">
    <property type="entry name" value="Methylase_S"/>
    <property type="match status" value="2"/>
</dbReference>
<organism evidence="5">
    <name type="scientific">Treponema denticola H-22</name>
    <dbReference type="NCBI Taxonomy" id="999432"/>
    <lineage>
        <taxon>Bacteria</taxon>
        <taxon>Pseudomonadati</taxon>
        <taxon>Spirochaetota</taxon>
        <taxon>Spirochaetia</taxon>
        <taxon>Spirochaetales</taxon>
        <taxon>Treponemataceae</taxon>
        <taxon>Treponema</taxon>
    </lineage>
</organism>
<feature type="domain" description="Type I restriction modification DNA specificity" evidence="4">
    <location>
        <begin position="118"/>
        <end position="220"/>
    </location>
</feature>
<dbReference type="PANTHER" id="PTHR30408">
    <property type="entry name" value="TYPE-1 RESTRICTION ENZYME ECOKI SPECIFICITY PROTEIN"/>
    <property type="match status" value="1"/>
</dbReference>
<keyword evidence="2" id="KW-0680">Restriction system</keyword>
<dbReference type="InterPro" id="IPR000055">
    <property type="entry name" value="Restrct_endonuc_typeI_TRD"/>
</dbReference>
<feature type="domain" description="Type I restriction modification DNA specificity" evidence="4">
    <location>
        <begin position="323"/>
        <end position="456"/>
    </location>
</feature>
<dbReference type="PANTHER" id="PTHR30408:SF12">
    <property type="entry name" value="TYPE I RESTRICTION ENZYME MJAVIII SPECIFICITY SUBUNIT"/>
    <property type="match status" value="1"/>
</dbReference>
<dbReference type="HOGENOM" id="CLU_037003_0_0_12"/>
<dbReference type="PATRIC" id="fig|999432.5.peg.2386"/>
<evidence type="ECO:0000256" key="2">
    <source>
        <dbReference type="ARBA" id="ARBA00022747"/>
    </source>
</evidence>
<dbReference type="AlphaFoldDB" id="A0A0E2E3G6"/>
<evidence type="ECO:0000256" key="3">
    <source>
        <dbReference type="ARBA" id="ARBA00023125"/>
    </source>
</evidence>
<dbReference type="InterPro" id="IPR052021">
    <property type="entry name" value="Type-I_RS_S_subunit"/>
</dbReference>
<dbReference type="Gene3D" id="3.90.220.20">
    <property type="entry name" value="DNA methylase specificity domains"/>
    <property type="match status" value="2"/>
</dbReference>
<evidence type="ECO:0000259" key="4">
    <source>
        <dbReference type="Pfam" id="PF01420"/>
    </source>
</evidence>
<keyword evidence="3" id="KW-0238">DNA-binding</keyword>
<comment type="caution">
    <text evidence="5">The sequence shown here is derived from an EMBL/GenBank/DDBJ whole genome shotgun (WGS) entry which is preliminary data.</text>
</comment>
<dbReference type="GO" id="GO:0009307">
    <property type="term" value="P:DNA restriction-modification system"/>
    <property type="evidence" value="ECO:0007669"/>
    <property type="project" value="UniProtKB-KW"/>
</dbReference>
<sequence>MVADNLAVNRFYEETPIENPLSPTSLQYTSVSLSEVQYNKLRLEASAFNLNAKAAKSKVEHCLYGYVHLWGDDGLVKEAFYGNRKKRNYVSRTVIGSQGFIGSSEMLDINPRPVKFLIKSESSQFSVKEGCILLSRSGTIGNVTFVNKTLSKLLVSEHAIRIEPIAFGGYIYSYLKTTIGKTLIKANTFGAVIDEIEPEHLKNIIIPDAPESIKQDIHDLIITSFNLRDQSNDLIENAEKMLYQELQLPPIEELKPTYFDKTVDLRNYTTRLSSLDLRLDCSYHVPLIHLVEKVMTKYSKEIVTIDDISKNIILAGVFKRIYVDKNNGIPFLGGRDITQLNPQVEKYLSKTKHDNRIKQELEVFENYILISDRGTIGKVQIVPKHWERWAVSQNIIKVIPINNDIAGYLYCFLNSDYGQVLIKKEIYGSVIDMIDNNSVSKIKVPLLKNELKQQEINNMVLQANALRYQAYLKEQEAIKMMDDVIEGKIIRF</sequence>
<reference evidence="5" key="1">
    <citation type="submission" date="2012-01" db="EMBL/GenBank/DDBJ databases">
        <title>The Genome Sequence of Treponema denticola H-22.</title>
        <authorList>
            <consortium name="The Broad Institute Genome Sequencing Platform"/>
            <person name="Earl A."/>
            <person name="Ward D."/>
            <person name="Feldgarden M."/>
            <person name="Gevers D."/>
            <person name="Blanton J.M."/>
            <person name="Fenno C.J."/>
            <person name="Baranova O.V."/>
            <person name="Mathney J."/>
            <person name="Dewhirst F.E."/>
            <person name="Izard J."/>
            <person name="Young S.K."/>
            <person name="Zeng Q."/>
            <person name="Gargeya S."/>
            <person name="Fitzgerald M."/>
            <person name="Haas B."/>
            <person name="Abouelleil A."/>
            <person name="Alvarado L."/>
            <person name="Arachchi H.M."/>
            <person name="Berlin A."/>
            <person name="Chapman S.B."/>
            <person name="Gearin G."/>
            <person name="Goldberg J."/>
            <person name="Griggs A."/>
            <person name="Gujja S."/>
            <person name="Hansen M."/>
            <person name="Heiman D."/>
            <person name="Howarth C."/>
            <person name="Larimer J."/>
            <person name="Lui A."/>
            <person name="MacDonald P.J.P."/>
            <person name="McCowen C."/>
            <person name="Montmayeur A."/>
            <person name="Murphy C."/>
            <person name="Neiman D."/>
            <person name="Pearson M."/>
            <person name="Priest M."/>
            <person name="Roberts A."/>
            <person name="Saif S."/>
            <person name="Shea T."/>
            <person name="Sisk P."/>
            <person name="Stolte C."/>
            <person name="Sykes S."/>
            <person name="Wortman J."/>
            <person name="Nusbaum C."/>
            <person name="Birren B."/>
        </authorList>
    </citation>
    <scope>NUCLEOTIDE SEQUENCE [LARGE SCALE GENOMIC DNA]</scope>
    <source>
        <strain evidence="5">H-22</strain>
    </source>
</reference>